<evidence type="ECO:0000313" key="3">
    <source>
        <dbReference type="Proteomes" id="UP000283530"/>
    </source>
</evidence>
<keyword evidence="1" id="KW-0472">Membrane</keyword>
<proteinExistence type="predicted"/>
<dbReference type="EMBL" id="QPKB01000001">
    <property type="protein sequence ID" value="RWR72605.1"/>
    <property type="molecule type" value="Genomic_DNA"/>
</dbReference>
<keyword evidence="1" id="KW-0812">Transmembrane</keyword>
<dbReference type="PANTHER" id="PTHR34105">
    <property type="entry name" value="PROLINE-, GLUTAMIC ACID- AND LEUCINE-RICH PROTEIN 1"/>
    <property type="match status" value="1"/>
</dbReference>
<comment type="caution">
    <text evidence="2">The sequence shown here is derived from an EMBL/GenBank/DDBJ whole genome shotgun (WGS) entry which is preliminary data.</text>
</comment>
<gene>
    <name evidence="2" type="ORF">CKAN_00084000</name>
</gene>
<reference evidence="2 3" key="1">
    <citation type="journal article" date="2019" name="Nat. Plants">
        <title>Stout camphor tree genome fills gaps in understanding of flowering plant genome evolution.</title>
        <authorList>
            <person name="Chaw S.M."/>
            <person name="Liu Y.C."/>
            <person name="Wu Y.W."/>
            <person name="Wang H.Y."/>
            <person name="Lin C.I."/>
            <person name="Wu C.S."/>
            <person name="Ke H.M."/>
            <person name="Chang L.Y."/>
            <person name="Hsu C.Y."/>
            <person name="Yang H.T."/>
            <person name="Sudianto E."/>
            <person name="Hsu M.H."/>
            <person name="Wu K.P."/>
            <person name="Wang L.N."/>
            <person name="Leebens-Mack J.H."/>
            <person name="Tsai I.J."/>
        </authorList>
    </citation>
    <scope>NUCLEOTIDE SEQUENCE [LARGE SCALE GENOMIC DNA]</scope>
    <source>
        <strain evidence="3">cv. Chaw 1501</strain>
        <tissue evidence="2">Young leaves</tissue>
    </source>
</reference>
<dbReference type="OrthoDB" id="20900at2759"/>
<organism evidence="2 3">
    <name type="scientific">Cinnamomum micranthum f. kanehirae</name>
    <dbReference type="NCBI Taxonomy" id="337451"/>
    <lineage>
        <taxon>Eukaryota</taxon>
        <taxon>Viridiplantae</taxon>
        <taxon>Streptophyta</taxon>
        <taxon>Embryophyta</taxon>
        <taxon>Tracheophyta</taxon>
        <taxon>Spermatophyta</taxon>
        <taxon>Magnoliopsida</taxon>
        <taxon>Magnoliidae</taxon>
        <taxon>Laurales</taxon>
        <taxon>Lauraceae</taxon>
        <taxon>Cinnamomum</taxon>
    </lineage>
</organism>
<evidence type="ECO:0000313" key="2">
    <source>
        <dbReference type="EMBL" id="RWR72605.1"/>
    </source>
</evidence>
<dbReference type="STRING" id="337451.A0A3S3MF15"/>
<name>A0A3S3MF15_9MAGN</name>
<dbReference type="AlphaFoldDB" id="A0A3S3MF15"/>
<dbReference type="PANTHER" id="PTHR34105:SF1">
    <property type="entry name" value="PROLINE-, GLUTAMIC ACID- AND LEUCINE-RICH PROTEIN 1"/>
    <property type="match status" value="1"/>
</dbReference>
<evidence type="ECO:0000256" key="1">
    <source>
        <dbReference type="SAM" id="Phobius"/>
    </source>
</evidence>
<dbReference type="Proteomes" id="UP000283530">
    <property type="component" value="Unassembled WGS sequence"/>
</dbReference>
<sequence>MHLNDGFQGLEEETKSTEVVRLLVPPGKDPPPPLGGQSESGEVSAQATKWFDQWLMLRVSTLMQCCCIMLTSPYPVQVTVPVRPLLALVGRVLSVDGSLSQALQPFMTVLQQELICSELPVLHLGSLDILTAVIKGVRSQLLPHAADVIRLLKEYFGRCTLPSLRIRVYSIMQILLISMGVGIALYVAEAIIANSFADLNFTSQGSDLAYSNAHSSRVMSEQLKQPSHKKRKLVSGSPAEQQNVVEVGILNNKRTTPLSVQIAALQALEALLTVGGAMRSECWRSDVDLLVITIATHACNGGWSSKEKNCILSEESTSTRADFQLAALRALLASLLSPACVRPPYLSQGLGLFRQGRQETGTRLAEFCAHALLALEVLIHPRALPLSDVPSGNRNMAGEGFNHRFPFSSSQNPNLHFSGGMPSEYDLEPEDDLYDSWLGNGEEGATHIGNDQTGNANEEPLMNEISPDVEVPSAANLSGDASVGDLVPPVEEARGPTSSSFVELVGSRDKIITESEHLNVSTSGVGISSDVILPSASAANKMPSEKDVVNSADTTDSQNVHLFLVGFLLVLARERGFHSPPILIWILYRILLMVILILTSHLMKFCMRRFYRRKENNC</sequence>
<dbReference type="GO" id="GO:0005634">
    <property type="term" value="C:nucleus"/>
    <property type="evidence" value="ECO:0007669"/>
    <property type="project" value="TreeGrafter"/>
</dbReference>
<accession>A0A3S3MF15</accession>
<feature type="transmembrane region" description="Helical" evidence="1">
    <location>
        <begin position="582"/>
        <end position="603"/>
    </location>
</feature>
<dbReference type="GO" id="GO:0006364">
    <property type="term" value="P:rRNA processing"/>
    <property type="evidence" value="ECO:0007669"/>
    <property type="project" value="TreeGrafter"/>
</dbReference>
<keyword evidence="3" id="KW-1185">Reference proteome</keyword>
<protein>
    <submittedName>
        <fullName evidence="2">Proline-, glutamic acid-and leucine-rich protein 1-like protein isoform X2</fullName>
    </submittedName>
</protein>
<keyword evidence="1" id="KW-1133">Transmembrane helix</keyword>